<evidence type="ECO:0000313" key="2">
    <source>
        <dbReference type="EMBL" id="KAJ1165702.1"/>
    </source>
</evidence>
<evidence type="ECO:0000313" key="3">
    <source>
        <dbReference type="Proteomes" id="UP001066276"/>
    </source>
</evidence>
<name>A0AAV7SNP6_PLEWA</name>
<feature type="compositionally biased region" description="Low complexity" evidence="1">
    <location>
        <begin position="59"/>
        <end position="69"/>
    </location>
</feature>
<keyword evidence="3" id="KW-1185">Reference proteome</keyword>
<protein>
    <submittedName>
        <fullName evidence="2">Uncharacterized protein</fullName>
    </submittedName>
</protein>
<evidence type="ECO:0000256" key="1">
    <source>
        <dbReference type="SAM" id="MobiDB-lite"/>
    </source>
</evidence>
<gene>
    <name evidence="2" type="ORF">NDU88_006119</name>
</gene>
<dbReference type="AlphaFoldDB" id="A0AAV7SNP6"/>
<accession>A0AAV7SNP6</accession>
<organism evidence="2 3">
    <name type="scientific">Pleurodeles waltl</name>
    <name type="common">Iberian ribbed newt</name>
    <dbReference type="NCBI Taxonomy" id="8319"/>
    <lineage>
        <taxon>Eukaryota</taxon>
        <taxon>Metazoa</taxon>
        <taxon>Chordata</taxon>
        <taxon>Craniata</taxon>
        <taxon>Vertebrata</taxon>
        <taxon>Euteleostomi</taxon>
        <taxon>Amphibia</taxon>
        <taxon>Batrachia</taxon>
        <taxon>Caudata</taxon>
        <taxon>Salamandroidea</taxon>
        <taxon>Salamandridae</taxon>
        <taxon>Pleurodelinae</taxon>
        <taxon>Pleurodeles</taxon>
    </lineage>
</organism>
<dbReference type="EMBL" id="JANPWB010000008">
    <property type="protein sequence ID" value="KAJ1165702.1"/>
    <property type="molecule type" value="Genomic_DNA"/>
</dbReference>
<reference evidence="2" key="1">
    <citation type="journal article" date="2022" name="bioRxiv">
        <title>Sequencing and chromosome-scale assembly of the giantPleurodeles waltlgenome.</title>
        <authorList>
            <person name="Brown T."/>
            <person name="Elewa A."/>
            <person name="Iarovenko S."/>
            <person name="Subramanian E."/>
            <person name="Araus A.J."/>
            <person name="Petzold A."/>
            <person name="Susuki M."/>
            <person name="Suzuki K.-i.T."/>
            <person name="Hayashi T."/>
            <person name="Toyoda A."/>
            <person name="Oliveira C."/>
            <person name="Osipova E."/>
            <person name="Leigh N.D."/>
            <person name="Simon A."/>
            <person name="Yun M.H."/>
        </authorList>
    </citation>
    <scope>NUCLEOTIDE SEQUENCE</scope>
    <source>
        <strain evidence="2">20211129_DDA</strain>
        <tissue evidence="2">Liver</tissue>
    </source>
</reference>
<comment type="caution">
    <text evidence="2">The sequence shown here is derived from an EMBL/GenBank/DDBJ whole genome shotgun (WGS) entry which is preliminary data.</text>
</comment>
<sequence length="181" mass="18648">MRPGDRGVSAAGPGVSIALSVHRWLPARRPPRLGVWGGCAAGDAPILVPLPPDKPRGTPPSRRSGPGHRAPTRGPAFLPRLSFPSGWNPGGTPLERRAASAHGPRHGQRPLSQPPVPRSPLSAIRRGLAAGGSPLTAPTPLGRISEDPVLQAVRTPQLRVSATRYVRGAAGGTRGFACGSG</sequence>
<feature type="region of interest" description="Disordered" evidence="1">
    <location>
        <begin position="44"/>
        <end position="121"/>
    </location>
</feature>
<dbReference type="Proteomes" id="UP001066276">
    <property type="component" value="Chromosome 4_2"/>
</dbReference>
<proteinExistence type="predicted"/>